<protein>
    <submittedName>
        <fullName evidence="1">Uncharacterized protein</fullName>
    </submittedName>
</protein>
<keyword evidence="2" id="KW-1185">Reference proteome</keyword>
<dbReference type="Proteomes" id="UP000693952">
    <property type="component" value="Chromosome"/>
</dbReference>
<sequence>MPQASHAGNLDLIHHDAQEKIMANIITVGSITTPNPFLWLNPDTLGLPDVVYVIQSNAPKGDWVDVGQFCAVLSSAWLNDAKHPAKFDISSFDDPGKIQLAQQVIDASNSLASQVKAAEQAIHGTFKSEAQITKEFSAYKTGTKVWAGNDRHVIGIYIISATQMQVYDSNLGTATQKSRTAFAQVVADYQLNAFVVAAA</sequence>
<accession>A0ABX8MSM7</accession>
<evidence type="ECO:0000313" key="2">
    <source>
        <dbReference type="Proteomes" id="UP000693952"/>
    </source>
</evidence>
<dbReference type="RefSeq" id="WP_068580253.1">
    <property type="nucleotide sequence ID" value="NZ_CP027706.1"/>
</dbReference>
<reference evidence="1" key="1">
    <citation type="submission" date="2021-06" db="EMBL/GenBank/DDBJ databases">
        <title>Updating the genus Pseudomonas: Description of 43 new species and partition of the Pseudomonas putida group.</title>
        <authorList>
            <person name="Girard L."/>
            <person name="Lood C."/>
            <person name="Vandamme P."/>
            <person name="Rokni-Zadeh H."/>
            <person name="van Noort V."/>
            <person name="Hofte M."/>
            <person name="Lavigne R."/>
            <person name="De Mot R."/>
        </authorList>
    </citation>
    <scope>NUCLEOTIDE SEQUENCE</scope>
    <source>
        <strain evidence="1">CMR12a</strain>
    </source>
</reference>
<dbReference type="EMBL" id="CP077074">
    <property type="protein sequence ID" value="QXH41126.1"/>
    <property type="molecule type" value="Genomic_DNA"/>
</dbReference>
<name>A0ABX8MSM7_9PSED</name>
<proteinExistence type="predicted"/>
<organism evidence="1 2">
    <name type="scientific">Pseudomonas sessilinigenes</name>
    <dbReference type="NCBI Taxonomy" id="658629"/>
    <lineage>
        <taxon>Bacteria</taxon>
        <taxon>Pseudomonadati</taxon>
        <taxon>Pseudomonadota</taxon>
        <taxon>Gammaproteobacteria</taxon>
        <taxon>Pseudomonadales</taxon>
        <taxon>Pseudomonadaceae</taxon>
        <taxon>Pseudomonas</taxon>
    </lineage>
</organism>
<evidence type="ECO:0000313" key="1">
    <source>
        <dbReference type="EMBL" id="QXH41126.1"/>
    </source>
</evidence>
<gene>
    <name evidence="1" type="ORF">KSS89_02570</name>
</gene>